<dbReference type="InterPro" id="IPR023042">
    <property type="entry name" value="Peptidase_M17_leu_NH2_pept"/>
</dbReference>
<evidence type="ECO:0000313" key="11">
    <source>
        <dbReference type="Proteomes" id="UP000320421"/>
    </source>
</evidence>
<dbReference type="SUPFAM" id="SSF53187">
    <property type="entry name" value="Zn-dependent exopeptidases"/>
    <property type="match status" value="1"/>
</dbReference>
<dbReference type="Pfam" id="PF00883">
    <property type="entry name" value="Peptidase_M17"/>
    <property type="match status" value="1"/>
</dbReference>
<comment type="cofactor">
    <cofactor evidence="8">
        <name>Mn(2+)</name>
        <dbReference type="ChEBI" id="CHEBI:29035"/>
    </cofactor>
    <text evidence="8">Binds 2 manganese ions per subunit.</text>
</comment>
<dbReference type="InterPro" id="IPR043472">
    <property type="entry name" value="Macro_dom-like"/>
</dbReference>
<comment type="subcellular location">
    <subcellularLocation>
        <location evidence="8">Cytoplasm</location>
    </subcellularLocation>
</comment>
<dbReference type="EC" id="3.4.11.10" evidence="8"/>
<feature type="active site" evidence="8">
    <location>
        <position position="359"/>
    </location>
</feature>
<dbReference type="GO" id="GO:0030145">
    <property type="term" value="F:manganese ion binding"/>
    <property type="evidence" value="ECO:0007669"/>
    <property type="project" value="UniProtKB-UniRule"/>
</dbReference>
<keyword evidence="7 8" id="KW-0464">Manganese</keyword>
<dbReference type="Gene3D" id="3.40.630.10">
    <property type="entry name" value="Zn peptidases"/>
    <property type="match status" value="1"/>
</dbReference>
<dbReference type="InterPro" id="IPR008283">
    <property type="entry name" value="Peptidase_M17_N"/>
</dbReference>
<dbReference type="PRINTS" id="PR00481">
    <property type="entry name" value="LAMNOPPTDASE"/>
</dbReference>
<evidence type="ECO:0000256" key="6">
    <source>
        <dbReference type="ARBA" id="ARBA00022801"/>
    </source>
</evidence>
<evidence type="ECO:0000256" key="4">
    <source>
        <dbReference type="ARBA" id="ARBA00022438"/>
    </source>
</evidence>
<keyword evidence="11" id="KW-1185">Reference proteome</keyword>
<dbReference type="GO" id="GO:0070006">
    <property type="term" value="F:metalloaminopeptidase activity"/>
    <property type="evidence" value="ECO:0007669"/>
    <property type="project" value="InterPro"/>
</dbReference>
<dbReference type="PANTHER" id="PTHR11963">
    <property type="entry name" value="LEUCINE AMINOPEPTIDASE-RELATED"/>
    <property type="match status" value="1"/>
</dbReference>
<evidence type="ECO:0000256" key="1">
    <source>
        <dbReference type="ARBA" id="ARBA00000135"/>
    </source>
</evidence>
<proteinExistence type="inferred from homology"/>
<evidence type="ECO:0000256" key="3">
    <source>
        <dbReference type="ARBA" id="ARBA00009528"/>
    </source>
</evidence>
<dbReference type="SUPFAM" id="SSF52949">
    <property type="entry name" value="Macro domain-like"/>
    <property type="match status" value="1"/>
</dbReference>
<comment type="catalytic activity">
    <reaction evidence="1 8">
        <text>Release of an N-terminal amino acid, Xaa-|-Yaa-, in which Xaa is preferably Leu, but may be other amino acids including Pro although not Arg or Lys, and Yaa may be Pro. Amino acid amides and methyl esters are also readily hydrolyzed, but rates on arylamides are exceedingly low.</text>
        <dbReference type="EC" id="3.4.11.1"/>
    </reaction>
</comment>
<keyword evidence="5 8" id="KW-0645">Protease</keyword>
<dbReference type="GO" id="GO:0005737">
    <property type="term" value="C:cytoplasm"/>
    <property type="evidence" value="ECO:0007669"/>
    <property type="project" value="UniProtKB-SubCell"/>
</dbReference>
<dbReference type="PANTHER" id="PTHR11963:SF23">
    <property type="entry name" value="CYTOSOL AMINOPEPTIDASE"/>
    <property type="match status" value="1"/>
</dbReference>
<feature type="binding site" evidence="8">
    <location>
        <position position="278"/>
    </location>
    <ligand>
        <name>Mn(2+)</name>
        <dbReference type="ChEBI" id="CHEBI:29035"/>
        <label>2</label>
    </ligand>
</feature>
<feature type="binding site" evidence="8">
    <location>
        <position position="357"/>
    </location>
    <ligand>
        <name>Mn(2+)</name>
        <dbReference type="ChEBI" id="CHEBI:29035"/>
        <label>2</label>
    </ligand>
</feature>
<dbReference type="NCBIfam" id="NF002073">
    <property type="entry name" value="PRK00913.1-2"/>
    <property type="match status" value="1"/>
</dbReference>
<feature type="active site" evidence="8">
    <location>
        <position position="285"/>
    </location>
</feature>
<evidence type="ECO:0000256" key="7">
    <source>
        <dbReference type="ARBA" id="ARBA00023211"/>
    </source>
</evidence>
<reference evidence="10 11" key="1">
    <citation type="submission" date="2019-02" db="EMBL/GenBank/DDBJ databases">
        <title>Deep-cultivation of Planctomycetes and their phenomic and genomic characterization uncovers novel biology.</title>
        <authorList>
            <person name="Wiegand S."/>
            <person name="Jogler M."/>
            <person name="Boedeker C."/>
            <person name="Pinto D."/>
            <person name="Vollmers J."/>
            <person name="Rivas-Marin E."/>
            <person name="Kohn T."/>
            <person name="Peeters S.H."/>
            <person name="Heuer A."/>
            <person name="Rast P."/>
            <person name="Oberbeckmann S."/>
            <person name="Bunk B."/>
            <person name="Jeske O."/>
            <person name="Meyerdierks A."/>
            <person name="Storesund J.E."/>
            <person name="Kallscheuer N."/>
            <person name="Luecker S."/>
            <person name="Lage O.M."/>
            <person name="Pohl T."/>
            <person name="Merkel B.J."/>
            <person name="Hornburger P."/>
            <person name="Mueller R.-W."/>
            <person name="Bruemmer F."/>
            <person name="Labrenz M."/>
            <person name="Spormann A.M."/>
            <person name="Op den Camp H."/>
            <person name="Overmann J."/>
            <person name="Amann R."/>
            <person name="Jetten M.S.M."/>
            <person name="Mascher T."/>
            <person name="Medema M.H."/>
            <person name="Devos D.P."/>
            <person name="Kaster A.-K."/>
            <person name="Ovreas L."/>
            <person name="Rohde M."/>
            <person name="Galperin M.Y."/>
            <person name="Jogler C."/>
        </authorList>
    </citation>
    <scope>NUCLEOTIDE SEQUENCE [LARGE SCALE GENOMIC DNA]</scope>
    <source>
        <strain evidence="10 11">HG66A1</strain>
    </source>
</reference>
<organism evidence="10 11">
    <name type="scientific">Gimesia chilikensis</name>
    <dbReference type="NCBI Taxonomy" id="2605989"/>
    <lineage>
        <taxon>Bacteria</taxon>
        <taxon>Pseudomonadati</taxon>
        <taxon>Planctomycetota</taxon>
        <taxon>Planctomycetia</taxon>
        <taxon>Planctomycetales</taxon>
        <taxon>Planctomycetaceae</taxon>
        <taxon>Gimesia</taxon>
    </lineage>
</organism>
<evidence type="ECO:0000256" key="8">
    <source>
        <dbReference type="HAMAP-Rule" id="MF_00181"/>
    </source>
</evidence>
<dbReference type="PROSITE" id="PS00631">
    <property type="entry name" value="CYTOSOL_AP"/>
    <property type="match status" value="1"/>
</dbReference>
<dbReference type="EC" id="3.4.11.1" evidence="8"/>
<dbReference type="Proteomes" id="UP000320421">
    <property type="component" value="Chromosome"/>
</dbReference>
<dbReference type="HAMAP" id="MF_00181">
    <property type="entry name" value="Cytosol_peptidase_M17"/>
    <property type="match status" value="1"/>
</dbReference>
<feature type="binding site" evidence="8">
    <location>
        <position position="296"/>
    </location>
    <ligand>
        <name>Mn(2+)</name>
        <dbReference type="ChEBI" id="CHEBI:29035"/>
        <label>2</label>
    </ligand>
</feature>
<keyword evidence="8" id="KW-0963">Cytoplasm</keyword>
<accession>A0A517PR40</accession>
<dbReference type="Pfam" id="PF02789">
    <property type="entry name" value="Peptidase_M17_N"/>
    <property type="match status" value="1"/>
</dbReference>
<evidence type="ECO:0000256" key="2">
    <source>
        <dbReference type="ARBA" id="ARBA00000967"/>
    </source>
</evidence>
<dbReference type="InterPro" id="IPR000819">
    <property type="entry name" value="Peptidase_M17_C"/>
</dbReference>
<dbReference type="CDD" id="cd00433">
    <property type="entry name" value="Peptidase_M17"/>
    <property type="match status" value="1"/>
</dbReference>
<evidence type="ECO:0000256" key="5">
    <source>
        <dbReference type="ARBA" id="ARBA00022670"/>
    </source>
</evidence>
<dbReference type="NCBIfam" id="NF002074">
    <property type="entry name" value="PRK00913.1-4"/>
    <property type="match status" value="1"/>
</dbReference>
<protein>
    <recommendedName>
        <fullName evidence="8">Probable cytosol aminopeptidase</fullName>
        <ecNumber evidence="8">3.4.11.1</ecNumber>
    </recommendedName>
    <alternativeName>
        <fullName evidence="8">Leucine aminopeptidase</fullName>
        <shortName evidence="8">LAP</shortName>
        <ecNumber evidence="8">3.4.11.10</ecNumber>
    </alternativeName>
    <alternativeName>
        <fullName evidence="8">Leucyl aminopeptidase</fullName>
    </alternativeName>
</protein>
<name>A0A517PR40_9PLAN</name>
<feature type="binding site" evidence="8">
    <location>
        <position position="357"/>
    </location>
    <ligand>
        <name>Mn(2+)</name>
        <dbReference type="ChEBI" id="CHEBI:29035"/>
        <label>1</label>
    </ligand>
</feature>
<feature type="domain" description="Cytosol aminopeptidase" evidence="9">
    <location>
        <begin position="353"/>
        <end position="360"/>
    </location>
</feature>
<dbReference type="GO" id="GO:0006508">
    <property type="term" value="P:proteolysis"/>
    <property type="evidence" value="ECO:0007669"/>
    <property type="project" value="UniProtKB-KW"/>
</dbReference>
<dbReference type="InterPro" id="IPR011356">
    <property type="entry name" value="Leucine_aapep/pepB"/>
</dbReference>
<comment type="catalytic activity">
    <reaction evidence="2 8">
        <text>Release of an N-terminal amino acid, preferentially leucine, but not glutamic or aspartic acids.</text>
        <dbReference type="EC" id="3.4.11.10"/>
    </reaction>
</comment>
<sequence length="505" mass="52640">MFSNDKGILKLMATQLTNDALSAIEADWLIIPLAEAAPLPAEVSKLDEAIGGQISRLIEAEDFTGKLASTATLLGLSGIKTPRILLAGLGPAKDLSLAALEKSLMTAARAISIKKEIRAAVLLPEVSESSLSAAQIARQISTAMTVGSVGQDLYRAEPGRFPFQEVSIAGADSAEVQQAITEGSILGEAVNLAREVVNRPAGDIFPVSFADKVLEVAKECGLEAEILDEKQLADEKMGSMLAVAQGSDQPPRLAILKHQGGAASAPTLALVGKGVTFDSGGLSLKPSDGMKTMKCDMGGAAAVLGAMTAIARLKLPVNVVGYMGLVENMVNGSSYKLGDVLTARNGKTIEVLNTDAEGRLVLADVLTLAVDRGASNLIDLATLTGACVVALGEDVTGVFSNTPAWSQAVQDAAKTTGESVWEMPMFPEFGEQLKSDVADLKNVGLRWGGAITAAKFLENFVSETPWVHLDIAGPAFASANLPHREGGATGCMVRTLVEVAREYKG</sequence>
<dbReference type="EMBL" id="CP036266">
    <property type="protein sequence ID" value="QDT21835.1"/>
    <property type="molecule type" value="Genomic_DNA"/>
</dbReference>
<dbReference type="Gene3D" id="3.40.220.10">
    <property type="entry name" value="Leucine Aminopeptidase, subunit E, domain 1"/>
    <property type="match status" value="1"/>
</dbReference>
<comment type="function">
    <text evidence="8">Presumably involved in the processing and regular turnover of intracellular proteins. Catalyzes the removal of unsubstituted N-terminal amino acids from various peptides.</text>
</comment>
<keyword evidence="4 8" id="KW-0031">Aminopeptidase</keyword>
<evidence type="ECO:0000313" key="10">
    <source>
        <dbReference type="EMBL" id="QDT21835.1"/>
    </source>
</evidence>
<comment type="similarity">
    <text evidence="3 8">Belongs to the peptidase M17 family.</text>
</comment>
<feature type="binding site" evidence="8">
    <location>
        <position position="278"/>
    </location>
    <ligand>
        <name>Mn(2+)</name>
        <dbReference type="ChEBI" id="CHEBI:29035"/>
        <label>1</label>
    </ligand>
</feature>
<evidence type="ECO:0000259" key="9">
    <source>
        <dbReference type="PROSITE" id="PS00631"/>
    </source>
</evidence>
<gene>
    <name evidence="8 10" type="primary">pepA</name>
    <name evidence="10" type="ORF">HG66A1_36380</name>
</gene>
<dbReference type="NCBIfam" id="NF002083">
    <property type="entry name" value="PRK00913.3-5"/>
    <property type="match status" value="1"/>
</dbReference>
<keyword evidence="6 8" id="KW-0378">Hydrolase</keyword>
<keyword evidence="8" id="KW-0479">Metal-binding</keyword>
<dbReference type="AlphaFoldDB" id="A0A517PR40"/>
<feature type="binding site" evidence="8">
    <location>
        <position position="355"/>
    </location>
    <ligand>
        <name>Mn(2+)</name>
        <dbReference type="ChEBI" id="CHEBI:29035"/>
        <label>1</label>
    </ligand>
</feature>
<feature type="binding site" evidence="8">
    <location>
        <position position="273"/>
    </location>
    <ligand>
        <name>Mn(2+)</name>
        <dbReference type="ChEBI" id="CHEBI:29035"/>
        <label>2</label>
    </ligand>
</feature>